<feature type="compositionally biased region" description="Polar residues" evidence="1">
    <location>
        <begin position="21"/>
        <end position="30"/>
    </location>
</feature>
<evidence type="ECO:0000313" key="2">
    <source>
        <dbReference type="Proteomes" id="UP000695022"/>
    </source>
</evidence>
<evidence type="ECO:0000313" key="4">
    <source>
        <dbReference type="RefSeq" id="XP_014672149.1"/>
    </source>
</evidence>
<dbReference type="RefSeq" id="XP_014672148.1">
    <property type="nucleotide sequence ID" value="XM_014816662.1"/>
</dbReference>
<evidence type="ECO:0000256" key="1">
    <source>
        <dbReference type="SAM" id="MobiDB-lite"/>
    </source>
</evidence>
<dbReference type="Proteomes" id="UP000695022">
    <property type="component" value="Unplaced"/>
</dbReference>
<evidence type="ECO:0000313" key="6">
    <source>
        <dbReference type="RefSeq" id="XP_014672151.1"/>
    </source>
</evidence>
<evidence type="ECO:0000313" key="5">
    <source>
        <dbReference type="RefSeq" id="XP_014672150.1"/>
    </source>
</evidence>
<evidence type="ECO:0000313" key="9">
    <source>
        <dbReference type="RefSeq" id="XP_014672155.1"/>
    </source>
</evidence>
<evidence type="ECO:0000313" key="7">
    <source>
        <dbReference type="RefSeq" id="XP_014672152.1"/>
    </source>
</evidence>
<dbReference type="PROSITE" id="PS51835">
    <property type="entry name" value="DENN_C9ORF72"/>
    <property type="match status" value="1"/>
</dbReference>
<dbReference type="InterPro" id="IPR027819">
    <property type="entry name" value="C9orf72"/>
</dbReference>
<protein>
    <submittedName>
        <fullName evidence="3 4">Protein C9orf72-like</fullName>
    </submittedName>
</protein>
<proteinExistence type="predicted"/>
<gene>
    <name evidence="3 4 5 6 7 8 9" type="primary">LOC106812718</name>
</gene>
<accession>A0ABM1EIY0</accession>
<dbReference type="RefSeq" id="XP_014672151.1">
    <property type="nucleotide sequence ID" value="XM_014816665.1"/>
</dbReference>
<reference evidence="3 4" key="1">
    <citation type="submission" date="2025-05" db="UniProtKB">
        <authorList>
            <consortium name="RefSeq"/>
        </authorList>
    </citation>
    <scope>IDENTIFICATION</scope>
</reference>
<dbReference type="GeneID" id="106812718"/>
<name>A0ABM1EIY0_PRICU</name>
<dbReference type="RefSeq" id="XP_014672152.1">
    <property type="nucleotide sequence ID" value="XM_014816666.1"/>
</dbReference>
<dbReference type="RefSeq" id="XP_014672150.1">
    <property type="nucleotide sequence ID" value="XM_014816664.1"/>
</dbReference>
<keyword evidence="2" id="KW-1185">Reference proteome</keyword>
<dbReference type="PANTHER" id="PTHR31855:SF2">
    <property type="entry name" value="GUANINE NUCLEOTIDE EXCHANGE FACTOR C9ORF72"/>
    <property type="match status" value="1"/>
</dbReference>
<dbReference type="RefSeq" id="XP_014672153.1">
    <property type="nucleotide sequence ID" value="XM_014816667.1"/>
</dbReference>
<evidence type="ECO:0000313" key="3">
    <source>
        <dbReference type="RefSeq" id="XP_014672148.1"/>
    </source>
</evidence>
<dbReference type="RefSeq" id="XP_014672155.1">
    <property type="nucleotide sequence ID" value="XM_014816669.1"/>
</dbReference>
<organism evidence="2 6">
    <name type="scientific">Priapulus caudatus</name>
    <name type="common">Priapulid worm</name>
    <dbReference type="NCBI Taxonomy" id="37621"/>
    <lineage>
        <taxon>Eukaryota</taxon>
        <taxon>Metazoa</taxon>
        <taxon>Ecdysozoa</taxon>
        <taxon>Scalidophora</taxon>
        <taxon>Priapulida</taxon>
        <taxon>Priapulimorpha</taxon>
        <taxon>Priapulimorphida</taxon>
        <taxon>Priapulidae</taxon>
        <taxon>Priapulus</taxon>
    </lineage>
</organism>
<sequence>MSDMSHAAVAADAGRLDRSPASGSSAVDSALSTPDSLLEVASVVSSLSGEAYGKQYSTESSLSFASAVDEFDFSPERVVMATLDSDAPHPSVKRKLGVAGRASEVEVEVAPCAEGEVGALLCNEEQASALRRDRGEASVLRCAEEEVRVLRRDGGEESIMDAVKDFSMYIPDFMEMISSLRLVGLPPKINTCDTLLGAGENIEVQFIAKAIASHMQTFGCTVVIGQNAQTVNEMINTLGIFLLPEERQCSRYVLEDSLWPYHPSLFLQGLLMERQGETNISARDVLCSRYPTTVVDVTTSEVRQSPPLHEHVHRRCDALAQEIHCIWTGKREDELYPTVGVFQPVDYPDTLVQNFLYELFQLSGSNGVRETYIQNFIRLLSRKALALIKYVETHTNFGRDPLKTSMRKLKHDLDLGQEGDFRIVLAQAEKLKPGFFCFLIGNSKLFAEPVYDI</sequence>
<evidence type="ECO:0000313" key="8">
    <source>
        <dbReference type="RefSeq" id="XP_014672153.1"/>
    </source>
</evidence>
<dbReference type="Pfam" id="PF15019">
    <property type="entry name" value="C9orf72-like"/>
    <property type="match status" value="1"/>
</dbReference>
<dbReference type="RefSeq" id="XP_014672149.1">
    <property type="nucleotide sequence ID" value="XM_014816663.1"/>
</dbReference>
<dbReference type="PANTHER" id="PTHR31855">
    <property type="entry name" value="GUANINE NUCLEOTIDE EXCHANGE C9ORF72"/>
    <property type="match status" value="1"/>
</dbReference>
<feature type="region of interest" description="Disordered" evidence="1">
    <location>
        <begin position="1"/>
        <end position="30"/>
    </location>
</feature>